<keyword evidence="2" id="KW-1185">Reference proteome</keyword>
<reference evidence="1" key="1">
    <citation type="submission" date="2021-01" db="EMBL/GenBank/DDBJ databases">
        <title>Adiantum capillus-veneris genome.</title>
        <authorList>
            <person name="Fang Y."/>
            <person name="Liao Q."/>
        </authorList>
    </citation>
    <scope>NUCLEOTIDE SEQUENCE</scope>
    <source>
        <strain evidence="1">H3</strain>
        <tissue evidence="1">Leaf</tissue>
    </source>
</reference>
<gene>
    <name evidence="1" type="ORF">GOP47_0011005</name>
</gene>
<protein>
    <submittedName>
        <fullName evidence="1">Uncharacterized protein</fullName>
    </submittedName>
</protein>
<name>A0A9D4UWB4_ADICA</name>
<dbReference type="Proteomes" id="UP000886520">
    <property type="component" value="Chromosome 10"/>
</dbReference>
<dbReference type="AlphaFoldDB" id="A0A9D4UWB4"/>
<evidence type="ECO:0000313" key="1">
    <source>
        <dbReference type="EMBL" id="KAI5075044.1"/>
    </source>
</evidence>
<proteinExistence type="predicted"/>
<dbReference type="EMBL" id="JABFUD020000010">
    <property type="protein sequence ID" value="KAI5075044.1"/>
    <property type="molecule type" value="Genomic_DNA"/>
</dbReference>
<evidence type="ECO:0000313" key="2">
    <source>
        <dbReference type="Proteomes" id="UP000886520"/>
    </source>
</evidence>
<sequence>KTPQSKDRTQNDIDSLSLSLSLLMMMNFVDKRGDQGCCTEENRQLCGFFHRKQCCTHTDPLMRGMAFLCLALSLFCDLVRVCVEREREREREREMNGVD</sequence>
<feature type="non-terminal residue" evidence="1">
    <location>
        <position position="1"/>
    </location>
</feature>
<comment type="caution">
    <text evidence="1">The sequence shown here is derived from an EMBL/GenBank/DDBJ whole genome shotgun (WGS) entry which is preliminary data.</text>
</comment>
<accession>A0A9D4UWB4</accession>
<organism evidence="1 2">
    <name type="scientific">Adiantum capillus-veneris</name>
    <name type="common">Maidenhair fern</name>
    <dbReference type="NCBI Taxonomy" id="13818"/>
    <lineage>
        <taxon>Eukaryota</taxon>
        <taxon>Viridiplantae</taxon>
        <taxon>Streptophyta</taxon>
        <taxon>Embryophyta</taxon>
        <taxon>Tracheophyta</taxon>
        <taxon>Polypodiopsida</taxon>
        <taxon>Polypodiidae</taxon>
        <taxon>Polypodiales</taxon>
        <taxon>Pteridineae</taxon>
        <taxon>Pteridaceae</taxon>
        <taxon>Vittarioideae</taxon>
        <taxon>Adiantum</taxon>
    </lineage>
</organism>